<protein>
    <recommendedName>
        <fullName evidence="2">biotin carboxylase</fullName>
        <ecNumber evidence="2">6.3.4.14</ecNumber>
    </recommendedName>
</protein>
<gene>
    <name evidence="11" type="ORF">C1J01_14125</name>
</gene>
<dbReference type="InterPro" id="IPR005481">
    <property type="entry name" value="BC-like_N"/>
</dbReference>
<evidence type="ECO:0000256" key="5">
    <source>
        <dbReference type="ARBA" id="ARBA00022840"/>
    </source>
</evidence>
<accession>A0A2W2E8J5</accession>
<dbReference type="PROSITE" id="PS50979">
    <property type="entry name" value="BC"/>
    <property type="match status" value="1"/>
</dbReference>
<name>A0A2W2E8J5_9ACTN</name>
<evidence type="ECO:0000256" key="7">
    <source>
        <dbReference type="ARBA" id="ARBA00048600"/>
    </source>
</evidence>
<dbReference type="SMART" id="SM00878">
    <property type="entry name" value="Biotin_carb_C"/>
    <property type="match status" value="1"/>
</dbReference>
<dbReference type="GO" id="GO:0004075">
    <property type="term" value="F:biotin carboxylase activity"/>
    <property type="evidence" value="ECO:0007669"/>
    <property type="project" value="UniProtKB-EC"/>
</dbReference>
<dbReference type="Pfam" id="PF02786">
    <property type="entry name" value="CPSase_L_D2"/>
    <property type="match status" value="1"/>
</dbReference>
<dbReference type="PANTHER" id="PTHR48095">
    <property type="entry name" value="PYRUVATE CARBOXYLASE SUBUNIT A"/>
    <property type="match status" value="1"/>
</dbReference>
<dbReference type="FunFam" id="3.40.50.20:FF:000010">
    <property type="entry name" value="Propionyl-CoA carboxylase subunit alpha"/>
    <property type="match status" value="1"/>
</dbReference>
<evidence type="ECO:0000259" key="10">
    <source>
        <dbReference type="PROSITE" id="PS50979"/>
    </source>
</evidence>
<dbReference type="OrthoDB" id="5166719at2"/>
<comment type="catalytic activity">
    <reaction evidence="7">
        <text>N(6)-biotinyl-L-lysyl-[protein] + hydrogencarbonate + ATP = N(6)-carboxybiotinyl-L-lysyl-[protein] + ADP + phosphate + H(+)</text>
        <dbReference type="Rhea" id="RHEA:13501"/>
        <dbReference type="Rhea" id="RHEA-COMP:10505"/>
        <dbReference type="Rhea" id="RHEA-COMP:10506"/>
        <dbReference type="ChEBI" id="CHEBI:15378"/>
        <dbReference type="ChEBI" id="CHEBI:17544"/>
        <dbReference type="ChEBI" id="CHEBI:30616"/>
        <dbReference type="ChEBI" id="CHEBI:43474"/>
        <dbReference type="ChEBI" id="CHEBI:83144"/>
        <dbReference type="ChEBI" id="CHEBI:83145"/>
        <dbReference type="ChEBI" id="CHEBI:456216"/>
        <dbReference type="EC" id="6.3.4.14"/>
    </reaction>
</comment>
<dbReference type="SUPFAM" id="SSF56059">
    <property type="entry name" value="Glutathione synthetase ATP-binding domain-like"/>
    <property type="match status" value="1"/>
</dbReference>
<evidence type="ECO:0000313" key="11">
    <source>
        <dbReference type="EMBL" id="PZG18721.1"/>
    </source>
</evidence>
<reference evidence="11 12" key="1">
    <citation type="submission" date="2018-01" db="EMBL/GenBank/DDBJ databases">
        <title>Draft genome sequence of Nonomuraea sp. KC333.</title>
        <authorList>
            <person name="Sahin N."/>
            <person name="Saygin H."/>
            <person name="Ay H."/>
        </authorList>
    </citation>
    <scope>NUCLEOTIDE SEQUENCE [LARGE SCALE GENOMIC DNA]</scope>
    <source>
        <strain evidence="11 12">KC333</strain>
    </source>
</reference>
<dbReference type="InterPro" id="IPR011764">
    <property type="entry name" value="Biotin_carboxylation_dom"/>
</dbReference>
<comment type="function">
    <text evidence="1">This protein is a component of the acetyl coenzyme A carboxylase complex; first, biotin carboxylase catalyzes the carboxylation of the carrier protein and then the transcarboxylase transfers the carboxyl group to form malonyl-CoA.</text>
</comment>
<keyword evidence="11" id="KW-0670">Pyruvate</keyword>
<dbReference type="InterPro" id="IPR005479">
    <property type="entry name" value="CPAse_ATP-bd"/>
</dbReference>
<dbReference type="Proteomes" id="UP000249304">
    <property type="component" value="Unassembled WGS sequence"/>
</dbReference>
<dbReference type="PROSITE" id="PS00866">
    <property type="entry name" value="CPSASE_1"/>
    <property type="match status" value="1"/>
</dbReference>
<evidence type="ECO:0000256" key="3">
    <source>
        <dbReference type="ARBA" id="ARBA00022598"/>
    </source>
</evidence>
<dbReference type="GO" id="GO:0046872">
    <property type="term" value="F:metal ion binding"/>
    <property type="evidence" value="ECO:0007669"/>
    <property type="project" value="InterPro"/>
</dbReference>
<dbReference type="SUPFAM" id="SSF51246">
    <property type="entry name" value="Rudiment single hybrid motif"/>
    <property type="match status" value="1"/>
</dbReference>
<dbReference type="Pfam" id="PF02785">
    <property type="entry name" value="Biotin_carb_C"/>
    <property type="match status" value="1"/>
</dbReference>
<evidence type="ECO:0000313" key="12">
    <source>
        <dbReference type="Proteomes" id="UP000249304"/>
    </source>
</evidence>
<comment type="caution">
    <text evidence="11">The sequence shown here is derived from an EMBL/GenBank/DDBJ whole genome shotgun (WGS) entry which is preliminary data.</text>
</comment>
<evidence type="ECO:0000256" key="8">
    <source>
        <dbReference type="PROSITE-ProRule" id="PRU00409"/>
    </source>
</evidence>
<dbReference type="InterPro" id="IPR011761">
    <property type="entry name" value="ATP-grasp"/>
</dbReference>
<proteinExistence type="predicted"/>
<evidence type="ECO:0000256" key="4">
    <source>
        <dbReference type="ARBA" id="ARBA00022741"/>
    </source>
</evidence>
<dbReference type="PROSITE" id="PS50975">
    <property type="entry name" value="ATP_GRASP"/>
    <property type="match status" value="1"/>
</dbReference>
<evidence type="ECO:0000256" key="2">
    <source>
        <dbReference type="ARBA" id="ARBA00013263"/>
    </source>
</evidence>
<keyword evidence="6" id="KW-0092">Biotin</keyword>
<dbReference type="NCBIfam" id="NF006367">
    <property type="entry name" value="PRK08591.1"/>
    <property type="match status" value="1"/>
</dbReference>
<dbReference type="InterPro" id="IPR011054">
    <property type="entry name" value="Rudment_hybrid_motif"/>
</dbReference>
<keyword evidence="12" id="KW-1185">Reference proteome</keyword>
<dbReference type="SUPFAM" id="SSF52440">
    <property type="entry name" value="PreATP-grasp domain"/>
    <property type="match status" value="1"/>
</dbReference>
<sequence length="451" mass="48986">MFTKVLIANRGEIAVRVARACRELGAAVVAVYSDEDRDSAVVRLADEAVRIGPGPARRSYLYMPAIIEAALRTGADALHPGYGFLSEDPDLAQVCQDNGIVFVGPPPHVMECLGDKVSARRLMAATGLPLLPGTLEPVRDAKEAARLAAEIGFPLILKAAAGGGGRGMRVVREERDLAQAFSTTRATGQALFGDPRLYAERYLHRARHVEVQIVADRHGNIVQLGLRDCSVQRRHQKLVEESPAPGLPDDVVAEMSACAVRGARAAGYVGAGTFEFLVDPDDGRFYFMEVNSRIQVEHPVTEMVTGVDLVQEQLRIAWGLPLSMKQEDVAPRGCAIETRINAEDPARGFVPAPGVLEEFTAPGGPFVRVDTHAYPGYRIPAAYDPLVAKLIVWGPDREQALARMKRALGELRTSGPRVTTTAGFLTRLMDDPAFRAATHTTSLVEEMERHE</sequence>
<dbReference type="InterPro" id="IPR051602">
    <property type="entry name" value="ACC_Biotin_Carboxylase"/>
</dbReference>
<dbReference type="Gene3D" id="3.30.470.20">
    <property type="entry name" value="ATP-grasp fold, B domain"/>
    <property type="match status" value="1"/>
</dbReference>
<keyword evidence="4 8" id="KW-0547">Nucleotide-binding</keyword>
<feature type="domain" description="ATP-grasp" evidence="9">
    <location>
        <begin position="120"/>
        <end position="318"/>
    </location>
</feature>
<keyword evidence="5 8" id="KW-0067">ATP-binding</keyword>
<evidence type="ECO:0000256" key="6">
    <source>
        <dbReference type="ARBA" id="ARBA00023267"/>
    </source>
</evidence>
<dbReference type="FunFam" id="3.30.1490.20:FF:000003">
    <property type="entry name" value="acetyl-CoA carboxylase isoform X1"/>
    <property type="match status" value="1"/>
</dbReference>
<evidence type="ECO:0000259" key="9">
    <source>
        <dbReference type="PROSITE" id="PS50975"/>
    </source>
</evidence>
<feature type="domain" description="Biotin carboxylation" evidence="10">
    <location>
        <begin position="1"/>
        <end position="449"/>
    </location>
</feature>
<dbReference type="AlphaFoldDB" id="A0A2W2E8J5"/>
<dbReference type="EC" id="6.3.4.14" evidence="2"/>
<organism evidence="11 12">
    <name type="scientific">Nonomuraea aridisoli</name>
    <dbReference type="NCBI Taxonomy" id="2070368"/>
    <lineage>
        <taxon>Bacteria</taxon>
        <taxon>Bacillati</taxon>
        <taxon>Actinomycetota</taxon>
        <taxon>Actinomycetes</taxon>
        <taxon>Streptosporangiales</taxon>
        <taxon>Streptosporangiaceae</taxon>
        <taxon>Nonomuraea</taxon>
    </lineage>
</organism>
<dbReference type="RefSeq" id="WP_111179420.1">
    <property type="nucleotide sequence ID" value="NZ_POUD01000048.1"/>
</dbReference>
<dbReference type="InterPro" id="IPR016185">
    <property type="entry name" value="PreATP-grasp_dom_sf"/>
</dbReference>
<dbReference type="InterPro" id="IPR005482">
    <property type="entry name" value="Biotin_COase_C"/>
</dbReference>
<dbReference type="GO" id="GO:0005524">
    <property type="term" value="F:ATP binding"/>
    <property type="evidence" value="ECO:0007669"/>
    <property type="project" value="UniProtKB-UniRule"/>
</dbReference>
<dbReference type="PANTHER" id="PTHR48095:SF2">
    <property type="entry name" value="BIOTIN CARBOXYLASE, CHLOROPLASTIC"/>
    <property type="match status" value="1"/>
</dbReference>
<keyword evidence="3 11" id="KW-0436">Ligase</keyword>
<evidence type="ECO:0000256" key="1">
    <source>
        <dbReference type="ARBA" id="ARBA00003761"/>
    </source>
</evidence>
<dbReference type="EMBL" id="POUD01000048">
    <property type="protein sequence ID" value="PZG18721.1"/>
    <property type="molecule type" value="Genomic_DNA"/>
</dbReference>
<dbReference type="Pfam" id="PF00289">
    <property type="entry name" value="Biotin_carb_N"/>
    <property type="match status" value="1"/>
</dbReference>